<keyword evidence="3" id="KW-1185">Reference proteome</keyword>
<accession>A0ABN9X6S7</accession>
<name>A0ABN9X6S7_9DINO</name>
<feature type="compositionally biased region" description="Basic and acidic residues" evidence="1">
    <location>
        <begin position="52"/>
        <end position="62"/>
    </location>
</feature>
<gene>
    <name evidence="2" type="ORF">PCOR1329_LOCUS73890</name>
</gene>
<reference evidence="2" key="1">
    <citation type="submission" date="2023-10" db="EMBL/GenBank/DDBJ databases">
        <authorList>
            <person name="Chen Y."/>
            <person name="Shah S."/>
            <person name="Dougan E. K."/>
            <person name="Thang M."/>
            <person name="Chan C."/>
        </authorList>
    </citation>
    <scope>NUCLEOTIDE SEQUENCE [LARGE SCALE GENOMIC DNA]</scope>
</reference>
<sequence>VAKLRGTMPIEAAMRLEYDEHGFNSGLRSVFDEVAALPAEPEAQGGGAGGKAKSEDERRKGDSFHRWRGVKWLCKGDAPAKLIVIRIALKPLVHIMSRYMETTGLQHDDDMEYRKIAAAVGLCPEVSSQLRPMIAAAKHVFENEFLCVLTLVGGEGVVEIEQDCELLKDGWSKTLIEKYTRTEDGSKSTDLVAEIRHAAVLQQRETCSIESSHAAIRRSLTSLSFQTHPMHIRRLSALRTCQRFRARQRRLRDGLGRWAMKNTSKTIEPKKPPAKKRHRGFGGSWRAFVRQQSLGVQGSPDFSKISQARRQLSAEEKANLEEMGKAATRAARAGNKTPFGGCSRQMRRRASKRALALQVKELSARKRAALVDSTGAVDQDVAVATYDGIISIASSKPKHLSDMQELRQLERVERAWRASDKAAKHEEIQKWHLMTGGPTRSECVDNDPAIRMRLDEFLPIAPSNRDYKLFQWEPVGVCDRARVGLSAHRAYIKDVFAAPTKIWDEMHDIIDHEPCPEWDENDNADIPPCMFAGMCVCKGAGLEVDTLVNHFNGAVKKVYPVGRLRSQGLAHGHSVVYVFAQRQPADDEKDIDINTNGIIEGLPIVNGRGFHIGHQSLSPWRSCFQALVDERGLQPTLDARDVRSQATREFATPWQALKNFDRDLRWSVCVYAIVKRASPIRTFCPREVDVTLCEELEKPNAPICRVIWRPKWAMPKRGPSKVDKKGADFESGWGDVAAVEDRELRDEGGDEPDGDAKDDQPELAGAMPEGHAAAPPAEGASGVDESDANRDDGDALNVHGEPMLDKAVDSDVEIAGDVPSSSSSNASSDSADLSGIIGSGRIAYNAKKNDLIAECRGIGHVKCRKHRTCEEGVRPQQGRPIGYLVAWLRKHSDFASQLTHVTCNWIGKREREDARAAFEAMGPMAVTLLAFE</sequence>
<evidence type="ECO:0000256" key="1">
    <source>
        <dbReference type="SAM" id="MobiDB-lite"/>
    </source>
</evidence>
<evidence type="ECO:0000313" key="3">
    <source>
        <dbReference type="Proteomes" id="UP001189429"/>
    </source>
</evidence>
<feature type="non-terminal residue" evidence="2">
    <location>
        <position position="932"/>
    </location>
</feature>
<dbReference type="Proteomes" id="UP001189429">
    <property type="component" value="Unassembled WGS sequence"/>
</dbReference>
<organism evidence="2 3">
    <name type="scientific">Prorocentrum cordatum</name>
    <dbReference type="NCBI Taxonomy" id="2364126"/>
    <lineage>
        <taxon>Eukaryota</taxon>
        <taxon>Sar</taxon>
        <taxon>Alveolata</taxon>
        <taxon>Dinophyceae</taxon>
        <taxon>Prorocentrales</taxon>
        <taxon>Prorocentraceae</taxon>
        <taxon>Prorocentrum</taxon>
    </lineage>
</organism>
<protein>
    <submittedName>
        <fullName evidence="2">Uncharacterized protein</fullName>
    </submittedName>
</protein>
<feature type="region of interest" description="Disordered" evidence="1">
    <location>
        <begin position="40"/>
        <end position="62"/>
    </location>
</feature>
<dbReference type="EMBL" id="CAUYUJ010019978">
    <property type="protein sequence ID" value="CAK0895005.1"/>
    <property type="molecule type" value="Genomic_DNA"/>
</dbReference>
<feature type="region of interest" description="Disordered" evidence="1">
    <location>
        <begin position="327"/>
        <end position="346"/>
    </location>
</feature>
<feature type="region of interest" description="Disordered" evidence="1">
    <location>
        <begin position="715"/>
        <end position="799"/>
    </location>
</feature>
<feature type="non-terminal residue" evidence="2">
    <location>
        <position position="1"/>
    </location>
</feature>
<proteinExistence type="predicted"/>
<comment type="caution">
    <text evidence="2">The sequence shown here is derived from an EMBL/GenBank/DDBJ whole genome shotgun (WGS) entry which is preliminary data.</text>
</comment>
<evidence type="ECO:0000313" key="2">
    <source>
        <dbReference type="EMBL" id="CAK0895005.1"/>
    </source>
</evidence>
<feature type="compositionally biased region" description="Low complexity" evidence="1">
    <location>
        <begin position="764"/>
        <end position="780"/>
    </location>
</feature>